<sequence>MSDCPDLPSTCEGLSACCDRKYDTCANSLLSFETKIESPNGSNNLTGPTNSTD</sequence>
<dbReference type="OrthoDB" id="10294404at2759"/>
<evidence type="ECO:0000313" key="2">
    <source>
        <dbReference type="Proteomes" id="UP000789508"/>
    </source>
</evidence>
<dbReference type="EMBL" id="CAJVPS010002852">
    <property type="protein sequence ID" value="CAG8577712.1"/>
    <property type="molecule type" value="Genomic_DNA"/>
</dbReference>
<reference evidence="1" key="1">
    <citation type="submission" date="2021-06" db="EMBL/GenBank/DDBJ databases">
        <authorList>
            <person name="Kallberg Y."/>
            <person name="Tangrot J."/>
            <person name="Rosling A."/>
        </authorList>
    </citation>
    <scope>NUCLEOTIDE SEQUENCE</scope>
    <source>
        <strain evidence="1">FL130A</strain>
    </source>
</reference>
<dbReference type="AlphaFoldDB" id="A0A9N9BV76"/>
<accession>A0A9N9BV76</accession>
<protein>
    <submittedName>
        <fullName evidence="1">4814_t:CDS:1</fullName>
    </submittedName>
</protein>
<dbReference type="Proteomes" id="UP000789508">
    <property type="component" value="Unassembled WGS sequence"/>
</dbReference>
<proteinExistence type="predicted"/>
<keyword evidence="2" id="KW-1185">Reference proteome</keyword>
<comment type="caution">
    <text evidence="1">The sequence shown here is derived from an EMBL/GenBank/DDBJ whole genome shotgun (WGS) entry which is preliminary data.</text>
</comment>
<name>A0A9N9BV76_9GLOM</name>
<gene>
    <name evidence="1" type="ORF">ALEPTO_LOCUS7110</name>
</gene>
<organism evidence="1 2">
    <name type="scientific">Ambispora leptoticha</name>
    <dbReference type="NCBI Taxonomy" id="144679"/>
    <lineage>
        <taxon>Eukaryota</taxon>
        <taxon>Fungi</taxon>
        <taxon>Fungi incertae sedis</taxon>
        <taxon>Mucoromycota</taxon>
        <taxon>Glomeromycotina</taxon>
        <taxon>Glomeromycetes</taxon>
        <taxon>Archaeosporales</taxon>
        <taxon>Ambisporaceae</taxon>
        <taxon>Ambispora</taxon>
    </lineage>
</organism>
<evidence type="ECO:0000313" key="1">
    <source>
        <dbReference type="EMBL" id="CAG8577712.1"/>
    </source>
</evidence>